<dbReference type="PANTHER" id="PTHR15180:SF1">
    <property type="entry name" value="GENERAL TRANSCRIPTION FACTOR 3C POLYPEPTIDE 1"/>
    <property type="match status" value="1"/>
</dbReference>
<keyword evidence="4" id="KW-0804">Transcription</keyword>
<evidence type="ECO:0000259" key="9">
    <source>
        <dbReference type="Pfam" id="PF24101"/>
    </source>
</evidence>
<evidence type="ECO:0000259" key="8">
    <source>
        <dbReference type="Pfam" id="PF04182"/>
    </source>
</evidence>
<dbReference type="EMBL" id="OU892282">
    <property type="protein sequence ID" value="CAG9770226.1"/>
    <property type="molecule type" value="Genomic_DNA"/>
</dbReference>
<proteinExistence type="predicted"/>
<keyword evidence="2" id="KW-0597">Phosphoprotein</keyword>
<feature type="domain" description="GTF3C1 extended winged-helix" evidence="9">
    <location>
        <begin position="797"/>
        <end position="899"/>
    </location>
</feature>
<dbReference type="PANTHER" id="PTHR15180">
    <property type="entry name" value="GENERAL TRANSCRIPTION FACTOR 3C POLYPEPTIDE 1"/>
    <property type="match status" value="1"/>
</dbReference>
<evidence type="ECO:0000256" key="3">
    <source>
        <dbReference type="ARBA" id="ARBA00023125"/>
    </source>
</evidence>
<dbReference type="GO" id="GO:0042791">
    <property type="term" value="P:5S class rRNA transcription by RNA polymerase III"/>
    <property type="evidence" value="ECO:0007669"/>
    <property type="project" value="TreeGrafter"/>
</dbReference>
<dbReference type="Pfam" id="PF24101">
    <property type="entry name" value="WHD_GTF3C1"/>
    <property type="match status" value="1"/>
</dbReference>
<gene>
    <name evidence="10" type="ORF">CEUTPL_LOCUS10682</name>
</gene>
<dbReference type="GO" id="GO:0000127">
    <property type="term" value="C:transcription factor TFIIIC complex"/>
    <property type="evidence" value="ECO:0007669"/>
    <property type="project" value="InterPro"/>
</dbReference>
<feature type="coiled-coil region" evidence="6">
    <location>
        <begin position="1792"/>
        <end position="1826"/>
    </location>
</feature>
<dbReference type="OrthoDB" id="68020at2759"/>
<comment type="subcellular location">
    <subcellularLocation>
        <location evidence="1">Nucleus</location>
    </subcellularLocation>
</comment>
<keyword evidence="5" id="KW-0539">Nucleus</keyword>
<feature type="domain" description="B-block binding subunit of TFIIIC" evidence="8">
    <location>
        <begin position="272"/>
        <end position="346"/>
    </location>
</feature>
<evidence type="ECO:0000256" key="6">
    <source>
        <dbReference type="SAM" id="Coils"/>
    </source>
</evidence>
<dbReference type="GO" id="GO:0003677">
    <property type="term" value="F:DNA binding"/>
    <property type="evidence" value="ECO:0007669"/>
    <property type="project" value="UniProtKB-KW"/>
</dbReference>
<keyword evidence="3" id="KW-0238">DNA-binding</keyword>
<evidence type="ECO:0000256" key="5">
    <source>
        <dbReference type="ARBA" id="ARBA00023242"/>
    </source>
</evidence>
<evidence type="ECO:0000256" key="7">
    <source>
        <dbReference type="SAM" id="MobiDB-lite"/>
    </source>
</evidence>
<accession>A0A9N9MTP6</accession>
<evidence type="ECO:0008006" key="12">
    <source>
        <dbReference type="Google" id="ProtNLM"/>
    </source>
</evidence>
<evidence type="ECO:0000313" key="10">
    <source>
        <dbReference type="EMBL" id="CAG9770226.1"/>
    </source>
</evidence>
<organism evidence="10 11">
    <name type="scientific">Ceutorhynchus assimilis</name>
    <name type="common">cabbage seed weevil</name>
    <dbReference type="NCBI Taxonomy" id="467358"/>
    <lineage>
        <taxon>Eukaryota</taxon>
        <taxon>Metazoa</taxon>
        <taxon>Ecdysozoa</taxon>
        <taxon>Arthropoda</taxon>
        <taxon>Hexapoda</taxon>
        <taxon>Insecta</taxon>
        <taxon>Pterygota</taxon>
        <taxon>Neoptera</taxon>
        <taxon>Endopterygota</taxon>
        <taxon>Coleoptera</taxon>
        <taxon>Polyphaga</taxon>
        <taxon>Cucujiformia</taxon>
        <taxon>Curculionidae</taxon>
        <taxon>Ceutorhynchinae</taxon>
        <taxon>Ceutorhynchus</taxon>
    </lineage>
</organism>
<dbReference type="GO" id="GO:0005634">
    <property type="term" value="C:nucleus"/>
    <property type="evidence" value="ECO:0007669"/>
    <property type="project" value="UniProtKB-SubCell"/>
</dbReference>
<evidence type="ECO:0000313" key="11">
    <source>
        <dbReference type="Proteomes" id="UP001152799"/>
    </source>
</evidence>
<sequence length="2155" mass="249625">MGKFIDPNLTAGPKKVIKRKLATKSASTSAPRAKKPRKDKFAGVEDATITDEPVQVKDNIEPVEAEFQDLEFEVVQSSSSGNEYLKLVRPVGDLFADDDLKARYDQHSRLDLIFTIFDEIALEGLDGITIQAFWQRIQKTLKCINLPSNLKELMWQVICLNKGVQFFELPEARDDLIVPSMDRDVNDVNFMQPIHFGGDIYKVEPAPKNSGLLGSCATLSTRVDISDVVRKMSLENAISEYGNKLVLVADSDLRKNAIVDKLADPNYEVIDVEYCVLERIGRARHFGEVTLGSASLAQALNMDTRSLHHYSKNLKKENFIMGQFCMVANIEHTKTGRLFHLRRFYHKRKTKYLIMMENVFQYMKKCPGYRAQYKDVRSLFNSNVQKFFKHQEFNKYIDTSIYVPYKEYYPGSTYKEYMTKGFSKERVVQLMQLKDPYVNIVACWGDIENQNNPDSSDDEDDDGDDAKEGRRIFNKDFIRDVYQFILSKGLEGAKTTEINKYFDTDRPGMRIILKKLVKRQLIVSRKKDIGKQTVYQYVACCLTGEAGLPSRESRIVQTGTSSALEKLKERQKQKIKSIASDRVYTAEQFASDRENQLLSLDLTPSSFITPQIPEIMCQYFIAQHLALPVIKEANTVLLKFCENSKPFKINLNLPPVSQNYSLNFENYFTNNQKDKILDYTSEIVLDKFKADKFSKVCLLRALIDNLKINSKDVIEFLDPKKSKVAEKRPLEKESKSNDRELGSELGVYMGWNPVLVLTEKDDEMGFLMEIYMSVPLIGDYMTGDITNYSSSAIEDSSDRVLSRIKIILKTIQQFEIFEELFKLLRIIYQEESRDGNDRKMDRRSLHRLLKRLADEGYVKIFQVILAGEDLKKTQVYVCHPDVTIEHAILQASVKQLKEKVFCYIKKSDEVVYQKPVPAKKPQKSPFIEHDVLASINEIKSLTVSNLKVQCSKTAAKYYGKRPKFAKISLIHELLFYLIYELNRNTKPLPKEEVAALFRSHQIRLTEAELENLPPVYCKEISWKTFIPPLPDHLGWDEGWALLCDVLLRFPISLITRCHAVNFISSELQETLHHPIKRYYLIRNVSPNIRMIIMYRRKFIHDMHSNLALLCYCGLLQFGPSVFHDKEKSFFYLNRKATIWDTRSSTPGYYEIEKKDYPKTLFYFHALDDVFKYWSTLVNVCLHTTLSSTKQIEGKTITLINSCAKPGLNKARACRNQNKVKQNDTGQIPGDNLGAGGLDSSLWAHKQRSWYFFARNKNTMTETLESLKLDKIANTTVAFDMLKVPKISNKYFLPTKKAIRKLKQVKRIGNPIIKRTIVPRKRKPLSEKRTGMDSVDRATLRRLNCLRYRPKWTEEEDRLLILLKIASQIITPDNPKQIIGYSVFRDILHILSPEYQNKTSRSIANRLRLLRRDVPFFVNAENLIPNLFKLTPMAKYFVPFRKFILNNQNTLAFQRKYKLSEIELQNAFVFLAYYFVTHRKEVEVALHGRNISIDYFNKENFDYYKENIEPFNTKLRLYLTPENEADIRQCTLTSTVHAALTHKKDNAVWSLQVYKIYQQFSEEVLRKSLLVMRNSRMINSTKEHGKTFFSPYRLSPQYVFSQSCTYWFTTMKKAYKTFLDLKYNPNSLDFSFDKMEETKFGQLHGINEVLSFMLPDFTLNFEIPEYHLILNPAIEDHSEVIDELAKRYQAKLRNDLKEAENQAQISSQTKEDSPEICEPIPGPSTSEPTTEDEIQFDDDEPLDLSITSNDMVTIDNLKHWISDCIDAERVRSPSPDLINLEVSHKKNEEGKIVEDEEMTVQAVQERVLDLEEIKEEMLKQYDSSKKRLVPYISDLTKLLSVNFEEFENEEAGYNLMKKHFVQQYPSLKTINADGLNAHYLSDYIESRSQLEEIWISLEKESYVGTPSNKGAALDELLEKGGTIEDVSLLSDEMLDYIESKGILGATGYELKEKFVSFTNTNSLELILKILTDHHILLKTGICAVTFVHYKFRDAWLTDTFNITPEQANMLRSKNNGKENRVTDDVIKALDINKWIKIKPLPWFTVDGILDKDMLKMWLTNVFSYCIENPKVTLMTLCDKFCFLKPVDVFYLADTLKKIGALGFRRHLVSVVDLYSEYDEADEYCEATMLDKFEEIYIETNNVGFLVLGSFLNCRKE</sequence>
<protein>
    <recommendedName>
        <fullName evidence="12">General transcription factor 3C polypeptide 1</fullName>
    </recommendedName>
</protein>
<reference evidence="10" key="1">
    <citation type="submission" date="2022-01" db="EMBL/GenBank/DDBJ databases">
        <authorList>
            <person name="King R."/>
        </authorList>
    </citation>
    <scope>NUCLEOTIDE SEQUENCE</scope>
</reference>
<evidence type="ECO:0000256" key="1">
    <source>
        <dbReference type="ARBA" id="ARBA00004123"/>
    </source>
</evidence>
<evidence type="ECO:0000256" key="4">
    <source>
        <dbReference type="ARBA" id="ARBA00023163"/>
    </source>
</evidence>
<dbReference type="InterPro" id="IPR056467">
    <property type="entry name" value="eWH_GTF3C1"/>
</dbReference>
<dbReference type="InterPro" id="IPR007309">
    <property type="entry name" value="TFIIIC_Bblock-bd"/>
</dbReference>
<dbReference type="InterPro" id="IPR044210">
    <property type="entry name" value="Tfc3-like"/>
</dbReference>
<keyword evidence="6" id="KW-0175">Coiled coil</keyword>
<dbReference type="Proteomes" id="UP001152799">
    <property type="component" value="Chromosome 6"/>
</dbReference>
<dbReference type="Pfam" id="PF04182">
    <property type="entry name" value="B-block_TFIIIC"/>
    <property type="match status" value="1"/>
</dbReference>
<keyword evidence="11" id="KW-1185">Reference proteome</keyword>
<feature type="region of interest" description="Disordered" evidence="7">
    <location>
        <begin position="16"/>
        <end position="44"/>
    </location>
</feature>
<dbReference type="GO" id="GO:0006384">
    <property type="term" value="P:transcription initiation at RNA polymerase III promoter"/>
    <property type="evidence" value="ECO:0007669"/>
    <property type="project" value="InterPro"/>
</dbReference>
<evidence type="ECO:0000256" key="2">
    <source>
        <dbReference type="ARBA" id="ARBA00022553"/>
    </source>
</evidence>
<name>A0A9N9MTP6_9CUCU</name>
<feature type="region of interest" description="Disordered" evidence="7">
    <location>
        <begin position="1698"/>
        <end position="1732"/>
    </location>
</feature>